<dbReference type="CDD" id="cd04320">
    <property type="entry name" value="AspRS_cyto_N"/>
    <property type="match status" value="1"/>
</dbReference>
<dbReference type="PROSITE" id="PS50862">
    <property type="entry name" value="AA_TRNA_LIGASE_II"/>
    <property type="match status" value="1"/>
</dbReference>
<evidence type="ECO:0000256" key="5">
    <source>
        <dbReference type="ARBA" id="ARBA00018853"/>
    </source>
</evidence>
<dbReference type="GO" id="GO:0004815">
    <property type="term" value="F:aspartate-tRNA ligase activity"/>
    <property type="evidence" value="ECO:0007669"/>
    <property type="project" value="UniProtKB-EC"/>
</dbReference>
<organism>
    <name type="scientific">Branchiostoma floridae</name>
    <name type="common">Florida lancelet</name>
    <name type="synonym">Amphioxus</name>
    <dbReference type="NCBI Taxonomy" id="7739"/>
    <lineage>
        <taxon>Eukaryota</taxon>
        <taxon>Metazoa</taxon>
        <taxon>Chordata</taxon>
        <taxon>Cephalochordata</taxon>
        <taxon>Leptocardii</taxon>
        <taxon>Amphioxiformes</taxon>
        <taxon>Branchiostomatidae</taxon>
        <taxon>Branchiostoma</taxon>
    </lineage>
</organism>
<dbReference type="Gene3D" id="2.40.50.140">
    <property type="entry name" value="Nucleic acid-binding proteins"/>
    <property type="match status" value="1"/>
</dbReference>
<reference evidence="15" key="1">
    <citation type="journal article" date="2008" name="Nature">
        <title>The amphioxus genome and the evolution of the chordate karyotype.</title>
        <authorList>
            <consortium name="US DOE Joint Genome Institute (JGI-PGF)"/>
            <person name="Putnam N.H."/>
            <person name="Butts T."/>
            <person name="Ferrier D.E.K."/>
            <person name="Furlong R.F."/>
            <person name="Hellsten U."/>
            <person name="Kawashima T."/>
            <person name="Robinson-Rechavi M."/>
            <person name="Shoguchi E."/>
            <person name="Terry A."/>
            <person name="Yu J.-K."/>
            <person name="Benito-Gutierrez E.L."/>
            <person name="Dubchak I."/>
            <person name="Garcia-Fernandez J."/>
            <person name="Gibson-Brown J.J."/>
            <person name="Grigoriev I.V."/>
            <person name="Horton A.C."/>
            <person name="de Jong P.J."/>
            <person name="Jurka J."/>
            <person name="Kapitonov V.V."/>
            <person name="Kohara Y."/>
            <person name="Kuroki Y."/>
            <person name="Lindquist E."/>
            <person name="Lucas S."/>
            <person name="Osoegawa K."/>
            <person name="Pennacchio L.A."/>
            <person name="Salamov A.A."/>
            <person name="Satou Y."/>
            <person name="Sauka-Spengler T."/>
            <person name="Schmutz J."/>
            <person name="Shin-I T."/>
            <person name="Toyoda A."/>
            <person name="Bronner-Fraser M."/>
            <person name="Fujiyama A."/>
            <person name="Holland L.Z."/>
            <person name="Holland P.W.H."/>
            <person name="Satoh N."/>
            <person name="Rokhsar D.S."/>
        </authorList>
    </citation>
    <scope>NUCLEOTIDE SEQUENCE [LARGE SCALE GENOMIC DNA]</scope>
    <source>
        <strain evidence="15">S238N-H82</strain>
        <tissue evidence="15">Testes</tissue>
    </source>
</reference>
<evidence type="ECO:0000256" key="2">
    <source>
        <dbReference type="ARBA" id="ARBA00004496"/>
    </source>
</evidence>
<evidence type="ECO:0000256" key="8">
    <source>
        <dbReference type="ARBA" id="ARBA00022741"/>
    </source>
</evidence>
<feature type="domain" description="Aminoacyl-transfer RNA synthetases class-II family profile" evidence="14">
    <location>
        <begin position="115"/>
        <end position="454"/>
    </location>
</feature>
<evidence type="ECO:0000256" key="4">
    <source>
        <dbReference type="ARBA" id="ARBA00012841"/>
    </source>
</evidence>
<dbReference type="PANTHER" id="PTHR43450">
    <property type="entry name" value="ASPARTYL-TRNA SYNTHETASE"/>
    <property type="match status" value="1"/>
</dbReference>
<comment type="function">
    <text evidence="1">Catalyzes the specific attachment of an amino acid to its cognate tRNA in a 2 step reaction: the amino acid (AA) is first activated by ATP to form AA-AMP and then transferred to the acceptor end of the tRNA.</text>
</comment>
<evidence type="ECO:0000256" key="12">
    <source>
        <dbReference type="ARBA" id="ARBA00047007"/>
    </source>
</evidence>
<comment type="subunit">
    <text evidence="12">Homodimer. Part of a multisubunit complex that groups tRNA ligases for Arg (RARS1), Asp (DARS1), Gln (QARS1), Ile (IARS1), Leu (LARS1), Lys (KARS1), Met (MARS1) the bifunctional ligase for Glu and Pro (EPRS1) and the auxiliary subunits AIMP1/p43, AIMP2/p38 and EEF1E1/p18.</text>
</comment>
<dbReference type="InterPro" id="IPR002312">
    <property type="entry name" value="Asp/Asn-tRNA-synth_IIb"/>
</dbReference>
<comment type="similarity">
    <text evidence="3">Belongs to the class-II aminoacyl-tRNA synthetase family. Type 2 subfamily.</text>
</comment>
<keyword evidence="6" id="KW-0963">Cytoplasm</keyword>
<evidence type="ECO:0000256" key="7">
    <source>
        <dbReference type="ARBA" id="ARBA00022598"/>
    </source>
</evidence>
<proteinExistence type="inferred from homology"/>
<name>C3Y803_BRAFL</name>
<keyword evidence="11" id="KW-0030">Aminoacyl-tRNA synthetase</keyword>
<dbReference type="CDD" id="cd00776">
    <property type="entry name" value="AsxRS_core"/>
    <property type="match status" value="1"/>
</dbReference>
<dbReference type="Pfam" id="PF00152">
    <property type="entry name" value="tRNA-synt_2"/>
    <property type="match status" value="2"/>
</dbReference>
<evidence type="ECO:0000256" key="13">
    <source>
        <dbReference type="ARBA" id="ARBA00047904"/>
    </source>
</evidence>
<dbReference type="InterPro" id="IPR004364">
    <property type="entry name" value="Aa-tRNA-synt_II"/>
</dbReference>
<keyword evidence="9" id="KW-0067">ATP-binding</keyword>
<dbReference type="HAMAP" id="MF_02075">
    <property type="entry name" value="Asp_tRNA_synth_type2"/>
    <property type="match status" value="1"/>
</dbReference>
<protein>
    <recommendedName>
        <fullName evidence="5">Aspartate--tRNA ligase, cytoplasmic</fullName>
        <ecNumber evidence="4">6.1.1.12</ecNumber>
    </recommendedName>
</protein>
<dbReference type="GO" id="GO:0006422">
    <property type="term" value="P:aspartyl-tRNA aminoacylation"/>
    <property type="evidence" value="ECO:0007669"/>
    <property type="project" value="InterPro"/>
</dbReference>
<dbReference type="InParanoid" id="C3Y803"/>
<evidence type="ECO:0000256" key="1">
    <source>
        <dbReference type="ARBA" id="ARBA00003170"/>
    </source>
</evidence>
<dbReference type="InterPro" id="IPR045864">
    <property type="entry name" value="aa-tRNA-synth_II/BPL/LPL"/>
</dbReference>
<dbReference type="SUPFAM" id="SSF55681">
    <property type="entry name" value="Class II aaRS and biotin synthetases"/>
    <property type="match status" value="2"/>
</dbReference>
<dbReference type="AlphaFoldDB" id="C3Y803"/>
<dbReference type="GO" id="GO:0005524">
    <property type="term" value="F:ATP binding"/>
    <property type="evidence" value="ECO:0007669"/>
    <property type="project" value="UniProtKB-KW"/>
</dbReference>
<dbReference type="eggNOG" id="KOG0556">
    <property type="taxonomic scope" value="Eukaryota"/>
</dbReference>
<dbReference type="InterPro" id="IPR004523">
    <property type="entry name" value="Asp-tRNA_synthase_2"/>
</dbReference>
<evidence type="ECO:0000256" key="10">
    <source>
        <dbReference type="ARBA" id="ARBA00022917"/>
    </source>
</evidence>
<dbReference type="Gene3D" id="3.30.930.10">
    <property type="entry name" value="Bira Bifunctional Protein, Domain 2"/>
    <property type="match status" value="2"/>
</dbReference>
<dbReference type="PANTHER" id="PTHR43450:SF1">
    <property type="entry name" value="ASPARTATE--TRNA LIGASE, CYTOPLASMIC"/>
    <property type="match status" value="1"/>
</dbReference>
<evidence type="ECO:0000256" key="6">
    <source>
        <dbReference type="ARBA" id="ARBA00022490"/>
    </source>
</evidence>
<evidence type="ECO:0000256" key="11">
    <source>
        <dbReference type="ARBA" id="ARBA00023146"/>
    </source>
</evidence>
<dbReference type="EMBL" id="GG666490">
    <property type="protein sequence ID" value="EEN63658.1"/>
    <property type="molecule type" value="Genomic_DNA"/>
</dbReference>
<keyword evidence="10" id="KW-0648">Protein biosynthesis</keyword>
<dbReference type="InterPro" id="IPR012340">
    <property type="entry name" value="NA-bd_OB-fold"/>
</dbReference>
<dbReference type="GO" id="GO:0005737">
    <property type="term" value="C:cytoplasm"/>
    <property type="evidence" value="ECO:0007669"/>
    <property type="project" value="UniProtKB-SubCell"/>
</dbReference>
<dbReference type="STRING" id="7739.C3Y803"/>
<evidence type="ECO:0000256" key="3">
    <source>
        <dbReference type="ARBA" id="ARBA00005312"/>
    </source>
</evidence>
<dbReference type="FunCoup" id="C3Y803">
    <property type="interactions" value="768"/>
</dbReference>
<dbReference type="SUPFAM" id="SSF50249">
    <property type="entry name" value="Nucleic acid-binding proteins"/>
    <property type="match status" value="1"/>
</dbReference>
<evidence type="ECO:0000259" key="14">
    <source>
        <dbReference type="PROSITE" id="PS50862"/>
    </source>
</evidence>
<evidence type="ECO:0000256" key="9">
    <source>
        <dbReference type="ARBA" id="ARBA00022840"/>
    </source>
</evidence>
<sequence length="454" mass="51825">MHTSRAKGKQCFLVLRQQQFNVQALVFVNDKTVSKQMVKFAANITKESIIDVEGVVQKVAQPVESCTQRDVELHVEREDASRPRVNQDTRLDNRIIDLRTTTNQAVYRVVAGVCDLFRATLTGKGFVEIHTPKIISAASEGGANVFTVSYFKNNAYLAQSPQLYKQMAIAADFEKVFTVGAVFRAEDSNTHRHLTEFVGLDLEMAFNYHYHEVLDVIGDMFVCIFKGLRDRVSGTGKEFVDLDLEMAFNYHYHEVLDVIGDMFVCIFKGLRDRYKTEINTIQKQFPSEPFRFLEPSLRLEFPEAVAMLREAGVEIGDEDDLSTPDEKLLGKLVKAKYDTDFFILDKFPLAVRPFYTMPDPNNPKYANSYDMYMRGEEILSGAQRIHDPEFLTERAKAHEIDIEKIKSYIDSFRYGCPPHGGGGIGMERVVMLYLGLNNIRKTSMFPRDPKRLTP</sequence>
<dbReference type="EC" id="6.1.1.12" evidence="4"/>
<evidence type="ECO:0000313" key="15">
    <source>
        <dbReference type="EMBL" id="EEN63658.1"/>
    </source>
</evidence>
<keyword evidence="7" id="KW-0436">Ligase</keyword>
<comment type="catalytic activity">
    <reaction evidence="13">
        <text>tRNA(Asp) + L-aspartate + ATP = L-aspartyl-tRNA(Asp) + AMP + diphosphate</text>
        <dbReference type="Rhea" id="RHEA:19649"/>
        <dbReference type="Rhea" id="RHEA-COMP:9660"/>
        <dbReference type="Rhea" id="RHEA-COMP:9678"/>
        <dbReference type="ChEBI" id="CHEBI:29991"/>
        <dbReference type="ChEBI" id="CHEBI:30616"/>
        <dbReference type="ChEBI" id="CHEBI:33019"/>
        <dbReference type="ChEBI" id="CHEBI:78442"/>
        <dbReference type="ChEBI" id="CHEBI:78516"/>
        <dbReference type="ChEBI" id="CHEBI:456215"/>
        <dbReference type="EC" id="6.1.1.12"/>
    </reaction>
</comment>
<accession>C3Y803</accession>
<comment type="subcellular location">
    <subcellularLocation>
        <location evidence="2">Cytoplasm</location>
    </subcellularLocation>
</comment>
<dbReference type="PRINTS" id="PR01042">
    <property type="entry name" value="TRNASYNTHASP"/>
</dbReference>
<dbReference type="InterPro" id="IPR006195">
    <property type="entry name" value="aa-tRNA-synth_II"/>
</dbReference>
<gene>
    <name evidence="15" type="ORF">BRAFLDRAFT_123951</name>
</gene>
<keyword evidence="8" id="KW-0547">Nucleotide-binding</keyword>